<dbReference type="RefSeq" id="WP_027218633.1">
    <property type="nucleotide sequence ID" value="NZ_CM009896.1"/>
</dbReference>
<sequence length="254" mass="29610">MNKLKDIIEDSESLSQGLKDNACRHQFYNSYTSMERAMAFLLSGNMYITNGSNWNDISDRETMQNRELFAKCFSCSTKENIAMWMLYGAKRGKQGAMLRYPRSVMNEIISIDTVLLGKFNNSKRFEGDEISKSSGDFDIFLTDVIYGDASKDNRLMINLYEDHERVEKSVIENMDIFIKNYAWSYERECRLVVKLSEKMKKRVQKDELNTICIPFTEKMMSDMRKRDLVRSPIYDGGVDYGTDSELFGNVDWKL</sequence>
<gene>
    <name evidence="1" type="ORF">CPT75_03395</name>
</gene>
<organism evidence="1 2">
    <name type="scientific">Butyrivibrio fibrisolvens</name>
    <dbReference type="NCBI Taxonomy" id="831"/>
    <lineage>
        <taxon>Bacteria</taxon>
        <taxon>Bacillati</taxon>
        <taxon>Bacillota</taxon>
        <taxon>Clostridia</taxon>
        <taxon>Lachnospirales</taxon>
        <taxon>Lachnospiraceae</taxon>
        <taxon>Butyrivibrio</taxon>
    </lineage>
</organism>
<keyword evidence="2" id="KW-1185">Reference proteome</keyword>
<dbReference type="InterPro" id="IPR021352">
    <property type="entry name" value="DUF2971"/>
</dbReference>
<proteinExistence type="predicted"/>
<evidence type="ECO:0000313" key="1">
    <source>
        <dbReference type="EMBL" id="PWT26232.1"/>
    </source>
</evidence>
<dbReference type="Pfam" id="PF11185">
    <property type="entry name" value="DUF2971"/>
    <property type="match status" value="1"/>
</dbReference>
<protein>
    <submittedName>
        <fullName evidence="1">DUF2971 domain-containing protein</fullName>
    </submittedName>
</protein>
<dbReference type="Proteomes" id="UP000245488">
    <property type="component" value="Chromosome"/>
</dbReference>
<comment type="caution">
    <text evidence="1">The sequence shown here is derived from an EMBL/GenBank/DDBJ whole genome shotgun (WGS) entry which is preliminary data.</text>
</comment>
<name>A0A317G1C5_BUTFI</name>
<reference evidence="1 2" key="1">
    <citation type="submission" date="2017-09" db="EMBL/GenBank/DDBJ databases">
        <title>High-quality draft genome sequence of Butyrivibrio fibrisolvens INBov1, isolated from cow rumen.</title>
        <authorList>
            <person name="Rodriguez Hernaez J."/>
            <person name="Rivarola M."/>
            <person name="Paniego N."/>
            <person name="Cravero S."/>
            <person name="Ceron Cucchi M."/>
            <person name="Martinez M.C."/>
        </authorList>
    </citation>
    <scope>NUCLEOTIDE SEQUENCE [LARGE SCALE GENOMIC DNA]</scope>
    <source>
        <strain evidence="1 2">INBov1</strain>
    </source>
</reference>
<evidence type="ECO:0000313" key="2">
    <source>
        <dbReference type="Proteomes" id="UP000245488"/>
    </source>
</evidence>
<dbReference type="AlphaFoldDB" id="A0A317G1C5"/>
<dbReference type="EMBL" id="NXNG01000001">
    <property type="protein sequence ID" value="PWT26232.1"/>
    <property type="molecule type" value="Genomic_DNA"/>
</dbReference>
<accession>A0A317G1C5</accession>